<feature type="compositionally biased region" description="Basic and acidic residues" evidence="1">
    <location>
        <begin position="347"/>
        <end position="378"/>
    </location>
</feature>
<dbReference type="EMBL" id="JBJKFK010004869">
    <property type="protein sequence ID" value="KAL3308685.1"/>
    <property type="molecule type" value="Genomic_DNA"/>
</dbReference>
<feature type="compositionally biased region" description="Acidic residues" evidence="1">
    <location>
        <begin position="379"/>
        <end position="392"/>
    </location>
</feature>
<keyword evidence="3" id="KW-1185">Reference proteome</keyword>
<feature type="compositionally biased region" description="Polar residues" evidence="1">
    <location>
        <begin position="221"/>
        <end position="236"/>
    </location>
</feature>
<feature type="compositionally biased region" description="Basic and acidic residues" evidence="1">
    <location>
        <begin position="417"/>
        <end position="427"/>
    </location>
</feature>
<feature type="region of interest" description="Disordered" evidence="1">
    <location>
        <begin position="417"/>
        <end position="615"/>
    </location>
</feature>
<feature type="compositionally biased region" description="Polar residues" evidence="1">
    <location>
        <begin position="16"/>
        <end position="25"/>
    </location>
</feature>
<evidence type="ECO:0000313" key="3">
    <source>
        <dbReference type="Proteomes" id="UP001626550"/>
    </source>
</evidence>
<feature type="compositionally biased region" description="Basic and acidic residues" evidence="1">
    <location>
        <begin position="307"/>
        <end position="318"/>
    </location>
</feature>
<feature type="compositionally biased region" description="Basic and acidic residues" evidence="1">
    <location>
        <begin position="585"/>
        <end position="615"/>
    </location>
</feature>
<feature type="compositionally biased region" description="Basic and acidic residues" evidence="1">
    <location>
        <begin position="496"/>
        <end position="510"/>
    </location>
</feature>
<feature type="region of interest" description="Disordered" evidence="1">
    <location>
        <begin position="96"/>
        <end position="404"/>
    </location>
</feature>
<protein>
    <submittedName>
        <fullName evidence="2">Uncharacterized protein</fullName>
    </submittedName>
</protein>
<proteinExistence type="predicted"/>
<name>A0ABD2PMF7_9PLAT</name>
<feature type="compositionally biased region" description="Acidic residues" evidence="1">
    <location>
        <begin position="178"/>
        <end position="192"/>
    </location>
</feature>
<sequence>RRANPESPSKEEAESYTDTTEISPTDDSDYKAIPERPFEVKARTDRVSTDLTSEDGFVNQGAIPEHPVERKAESETDITVITASDDHVDQRVIPELSVQEKAKSKTNNTEITHPDNSVDQAITQGSNEEKSESETENTEITSSIPERPVGVKVESEIVSTSITPKDGFLHQGAMPLNEEADFETDTTEDSVDQEAIPENQVKQEDESATEMSPENQRQETAKTTQSIKQRGISESLSNEKADKDAVSIESSPKDESIQPCRIPEKLDKDSSLADHNHREYQQKKSAKKGRKVQKVSEFQLPPSPMARNEHKQFADEASQKFLSTGDQNIPELDESGQKLTNLPESRLQVEAKDDLKKLHSDPLDNEKMQKQYSKAEKESDGEEASEKEETDLGDQAATCATSVDLLDPTALQKLQTKSEEAVLEKCKSQVNADDNAQPPVESAIELDQTKKSTKKGNRAKKREQDLEVISHSPTSPAGADQNGKQRVAETTGSQEKQTRITDEKEKEREMNSTPNDLATTDEETKDAQLSSEQIEIEEIGEKPSIAEVRVLQEPESVAVTQSEKEKKVLVPGEEVSKREKKQRMKKELMKRQVDAEEKQYDDDKSNELSDPKREKNAVYVQTAASELQTAADAFSPSQWQKQHKCSPHEQSNISQGTVFIRRKSTQLDQLEPAVKKPFNLQTIKSHEDNMDSALEGCKRSNSPEPLDFELLDDTLESRSDSGNESNSRGWLRNLISWDWRPSQTTSPARPVEKPDIEQ</sequence>
<evidence type="ECO:0000256" key="1">
    <source>
        <dbReference type="SAM" id="MobiDB-lite"/>
    </source>
</evidence>
<dbReference type="AlphaFoldDB" id="A0ABD2PMF7"/>
<comment type="caution">
    <text evidence="2">The sequence shown here is derived from an EMBL/GenBank/DDBJ whole genome shotgun (WGS) entry which is preliminary data.</text>
</comment>
<feature type="compositionally biased region" description="Polar residues" evidence="1">
    <location>
        <begin position="105"/>
        <end position="125"/>
    </location>
</feature>
<feature type="region of interest" description="Disordered" evidence="1">
    <location>
        <begin position="1"/>
        <end position="75"/>
    </location>
</feature>
<feature type="compositionally biased region" description="Polar residues" evidence="1">
    <location>
        <begin position="482"/>
        <end position="495"/>
    </location>
</feature>
<feature type="non-terminal residue" evidence="2">
    <location>
        <position position="758"/>
    </location>
</feature>
<feature type="region of interest" description="Disordered" evidence="1">
    <location>
        <begin position="632"/>
        <end position="655"/>
    </location>
</feature>
<feature type="compositionally biased region" description="Basic residues" evidence="1">
    <location>
        <begin position="451"/>
        <end position="461"/>
    </location>
</feature>
<dbReference type="Proteomes" id="UP001626550">
    <property type="component" value="Unassembled WGS sequence"/>
</dbReference>
<organism evidence="2 3">
    <name type="scientific">Cichlidogyrus casuarinus</name>
    <dbReference type="NCBI Taxonomy" id="1844966"/>
    <lineage>
        <taxon>Eukaryota</taxon>
        <taxon>Metazoa</taxon>
        <taxon>Spiralia</taxon>
        <taxon>Lophotrochozoa</taxon>
        <taxon>Platyhelminthes</taxon>
        <taxon>Monogenea</taxon>
        <taxon>Monopisthocotylea</taxon>
        <taxon>Dactylogyridea</taxon>
        <taxon>Ancyrocephalidae</taxon>
        <taxon>Cichlidogyrus</taxon>
    </lineage>
</organism>
<evidence type="ECO:0000313" key="2">
    <source>
        <dbReference type="EMBL" id="KAL3308685.1"/>
    </source>
</evidence>
<feature type="compositionally biased region" description="Basic residues" evidence="1">
    <location>
        <begin position="284"/>
        <end position="293"/>
    </location>
</feature>
<feature type="compositionally biased region" description="Basic and acidic residues" evidence="1">
    <location>
        <begin position="237"/>
        <end position="282"/>
    </location>
</feature>
<gene>
    <name evidence="2" type="ORF">Ciccas_012779</name>
</gene>
<reference evidence="2 3" key="1">
    <citation type="submission" date="2024-11" db="EMBL/GenBank/DDBJ databases">
        <title>Adaptive evolution of stress response genes in parasites aligns with host niche diversity.</title>
        <authorList>
            <person name="Hahn C."/>
            <person name="Resl P."/>
        </authorList>
    </citation>
    <scope>NUCLEOTIDE SEQUENCE [LARGE SCALE GENOMIC DNA]</scope>
    <source>
        <strain evidence="2">EGGRZ-B1_66</strain>
        <tissue evidence="2">Body</tissue>
    </source>
</reference>
<feature type="non-terminal residue" evidence="2">
    <location>
        <position position="1"/>
    </location>
</feature>
<feature type="region of interest" description="Disordered" evidence="1">
    <location>
        <begin position="683"/>
        <end position="728"/>
    </location>
</feature>
<accession>A0ABD2PMF7</accession>
<feature type="region of interest" description="Disordered" evidence="1">
    <location>
        <begin position="739"/>
        <end position="758"/>
    </location>
</feature>
<feature type="compositionally biased region" description="Basic and acidic residues" evidence="1">
    <location>
        <begin position="28"/>
        <end position="48"/>
    </location>
</feature>